<evidence type="ECO:0000256" key="1">
    <source>
        <dbReference type="ARBA" id="ARBA00004196"/>
    </source>
</evidence>
<evidence type="ECO:0000259" key="5">
    <source>
        <dbReference type="PROSITE" id="PS51352"/>
    </source>
</evidence>
<dbReference type="Gene3D" id="3.40.30.10">
    <property type="entry name" value="Glutaredoxin"/>
    <property type="match status" value="1"/>
</dbReference>
<keyword evidence="2" id="KW-0201">Cytochrome c-type biogenesis</keyword>
<reference evidence="7" key="1">
    <citation type="submission" date="2016-10" db="EMBL/GenBank/DDBJ databases">
        <authorList>
            <person name="Varghese N."/>
            <person name="Submissions S."/>
        </authorList>
    </citation>
    <scope>NUCLEOTIDE SEQUENCE [LARGE SCALE GENOMIC DNA]</scope>
    <source>
        <strain>GEY</strain>
        <strain evidence="7">DSM 9560</strain>
    </source>
</reference>
<feature type="domain" description="Thioredoxin" evidence="5">
    <location>
        <begin position="28"/>
        <end position="191"/>
    </location>
</feature>
<dbReference type="PROSITE" id="PS51352">
    <property type="entry name" value="THIOREDOXIN_2"/>
    <property type="match status" value="1"/>
</dbReference>
<dbReference type="STRING" id="1003.SAMN04488541_103141"/>
<dbReference type="InterPro" id="IPR013740">
    <property type="entry name" value="Redoxin"/>
</dbReference>
<dbReference type="OrthoDB" id="6399635at2"/>
<evidence type="ECO:0000313" key="6">
    <source>
        <dbReference type="EMBL" id="SFF40447.1"/>
    </source>
</evidence>
<proteinExistence type="predicted"/>
<dbReference type="GO" id="GO:0016491">
    <property type="term" value="F:oxidoreductase activity"/>
    <property type="evidence" value="ECO:0007669"/>
    <property type="project" value="InterPro"/>
</dbReference>
<name>A0A1I2IHB4_9BACT</name>
<dbReference type="InterPro" id="IPR013766">
    <property type="entry name" value="Thioredoxin_domain"/>
</dbReference>
<dbReference type="Proteomes" id="UP000199513">
    <property type="component" value="Unassembled WGS sequence"/>
</dbReference>
<evidence type="ECO:0000313" key="7">
    <source>
        <dbReference type="Proteomes" id="UP000199513"/>
    </source>
</evidence>
<dbReference type="SUPFAM" id="SSF52833">
    <property type="entry name" value="Thioredoxin-like"/>
    <property type="match status" value="1"/>
</dbReference>
<organism evidence="6 7">
    <name type="scientific">Thermoflexibacter ruber</name>
    <dbReference type="NCBI Taxonomy" id="1003"/>
    <lineage>
        <taxon>Bacteria</taxon>
        <taxon>Pseudomonadati</taxon>
        <taxon>Bacteroidota</taxon>
        <taxon>Cytophagia</taxon>
        <taxon>Cytophagales</taxon>
        <taxon>Thermoflexibacteraceae</taxon>
        <taxon>Thermoflexibacter</taxon>
    </lineage>
</organism>
<keyword evidence="4" id="KW-0676">Redox-active center</keyword>
<dbReference type="PANTHER" id="PTHR42852">
    <property type="entry name" value="THIOL:DISULFIDE INTERCHANGE PROTEIN DSBE"/>
    <property type="match status" value="1"/>
</dbReference>
<dbReference type="GO" id="GO:0030313">
    <property type="term" value="C:cell envelope"/>
    <property type="evidence" value="ECO:0007669"/>
    <property type="project" value="UniProtKB-SubCell"/>
</dbReference>
<keyword evidence="3" id="KW-1015">Disulfide bond</keyword>
<evidence type="ECO:0000256" key="3">
    <source>
        <dbReference type="ARBA" id="ARBA00023157"/>
    </source>
</evidence>
<dbReference type="InterPro" id="IPR036249">
    <property type="entry name" value="Thioredoxin-like_sf"/>
</dbReference>
<dbReference type="InterPro" id="IPR050553">
    <property type="entry name" value="Thioredoxin_ResA/DsbE_sf"/>
</dbReference>
<evidence type="ECO:0000256" key="2">
    <source>
        <dbReference type="ARBA" id="ARBA00022748"/>
    </source>
</evidence>
<dbReference type="CDD" id="cd02966">
    <property type="entry name" value="TlpA_like_family"/>
    <property type="match status" value="1"/>
</dbReference>
<dbReference type="PANTHER" id="PTHR42852:SF6">
    <property type="entry name" value="THIOL:DISULFIDE INTERCHANGE PROTEIN DSBE"/>
    <property type="match status" value="1"/>
</dbReference>
<accession>A0A1I2IHB4</accession>
<protein>
    <submittedName>
        <fullName evidence="6">Thioredoxin-like</fullName>
    </submittedName>
</protein>
<sequence length="191" mass="22441">MDNYNFLKINLISKRITFFLISFIFVMQICTAQANKPTISDAEESVVFIKDNISSFDSLKQMFRERVVYVDIWATWCAPCRREFKYKQPLQEYAKANNIVLLYISGDKPKDEPKWKEIVLKNKLSGYHIRMNDKLKADIKQKFARPLKSSGELALIYPTYIILDKFGNILENIPKPSNYVEVLRELEKLDK</sequence>
<dbReference type="Pfam" id="PF08534">
    <property type="entry name" value="Redoxin"/>
    <property type="match status" value="1"/>
</dbReference>
<dbReference type="GO" id="GO:0017004">
    <property type="term" value="P:cytochrome complex assembly"/>
    <property type="evidence" value="ECO:0007669"/>
    <property type="project" value="UniProtKB-KW"/>
</dbReference>
<keyword evidence="7" id="KW-1185">Reference proteome</keyword>
<dbReference type="EMBL" id="FONY01000031">
    <property type="protein sequence ID" value="SFF40447.1"/>
    <property type="molecule type" value="Genomic_DNA"/>
</dbReference>
<dbReference type="AlphaFoldDB" id="A0A1I2IHB4"/>
<gene>
    <name evidence="6" type="ORF">SAMN04488541_103141</name>
</gene>
<comment type="subcellular location">
    <subcellularLocation>
        <location evidence="1">Cell envelope</location>
    </subcellularLocation>
</comment>
<evidence type="ECO:0000256" key="4">
    <source>
        <dbReference type="ARBA" id="ARBA00023284"/>
    </source>
</evidence>